<gene>
    <name evidence="2" type="ORF">INOMBEHI_00004</name>
    <name evidence="1" type="ORF">OPAKKMBI_00006</name>
</gene>
<organism evidence="2">
    <name type="scientific">Candidatus Methanophagaceae archaeon ANME-1 ERB6</name>
    <dbReference type="NCBI Taxonomy" id="2759912"/>
    <lineage>
        <taxon>Archaea</taxon>
        <taxon>Methanobacteriati</taxon>
        <taxon>Methanobacteriota</taxon>
        <taxon>Stenosarchaea group</taxon>
        <taxon>Methanomicrobia</taxon>
        <taxon>Candidatus Methanophagales</taxon>
        <taxon>Candidatus Methanophagaceae</taxon>
    </lineage>
</organism>
<accession>A0A7G9YVA3</accession>
<evidence type="ECO:0008006" key="3">
    <source>
        <dbReference type="Google" id="ProtNLM"/>
    </source>
</evidence>
<sequence>MSKLIIEVAEIRGKCPVYKKGDKIVIDGPEIILEKTDAICIHALAPLLHYAVALRGGVDPRKLGLSKEEDVAYIQCVDPGEPYTGGGTVIFKCYIGG</sequence>
<evidence type="ECO:0000313" key="2">
    <source>
        <dbReference type="EMBL" id="QNO51937.1"/>
    </source>
</evidence>
<dbReference type="NCBIfam" id="TIGR04076">
    <property type="entry name" value="TIGR04076 family protein"/>
    <property type="match status" value="1"/>
</dbReference>
<dbReference type="EMBL" id="MT631494">
    <property type="protein sequence ID" value="QNO51937.1"/>
    <property type="molecule type" value="Genomic_DNA"/>
</dbReference>
<dbReference type="EMBL" id="MT631486">
    <property type="protein sequence ID" value="QNO51905.1"/>
    <property type="molecule type" value="Genomic_DNA"/>
</dbReference>
<protein>
    <recommendedName>
        <fullName evidence="3">TIGR04076 family protein</fullName>
    </recommendedName>
</protein>
<reference evidence="2" key="1">
    <citation type="submission" date="2020-06" db="EMBL/GenBank/DDBJ databases">
        <title>Unique genomic features of the anaerobic methanotrophic archaea.</title>
        <authorList>
            <person name="Chadwick G.L."/>
            <person name="Skennerton C.T."/>
            <person name="Laso-Perez R."/>
            <person name="Leu A.O."/>
            <person name="Speth D.R."/>
            <person name="Yu H."/>
            <person name="Morgan-Lang C."/>
            <person name="Hatzenpichler R."/>
            <person name="Goudeau D."/>
            <person name="Malmstrom R."/>
            <person name="Brazelton W.J."/>
            <person name="Woyke T."/>
            <person name="Hallam S.J."/>
            <person name="Tyson G.W."/>
            <person name="Wegener G."/>
            <person name="Boetius A."/>
            <person name="Orphan V."/>
        </authorList>
    </citation>
    <scope>NUCLEOTIDE SEQUENCE</scope>
</reference>
<evidence type="ECO:0000313" key="1">
    <source>
        <dbReference type="EMBL" id="QNO51905.1"/>
    </source>
</evidence>
<name>A0A7G9YVA3_9EURY</name>
<proteinExistence type="predicted"/>
<dbReference type="InterPro" id="IPR023811">
    <property type="entry name" value="CHP04076"/>
</dbReference>
<dbReference type="AlphaFoldDB" id="A0A7G9YVA3"/>